<organism evidence="1">
    <name type="scientific">uncultured Caudovirales phage</name>
    <dbReference type="NCBI Taxonomy" id="2100421"/>
    <lineage>
        <taxon>Viruses</taxon>
        <taxon>Duplodnaviria</taxon>
        <taxon>Heunggongvirae</taxon>
        <taxon>Uroviricota</taxon>
        <taxon>Caudoviricetes</taxon>
        <taxon>Peduoviridae</taxon>
        <taxon>Maltschvirus</taxon>
        <taxon>Maltschvirus maltsch</taxon>
    </lineage>
</organism>
<sequence length="416" mass="44435">MPAATFKAEIDFSGGASFDPALVLDDPATPLDVAVLGTAAADTVDITNFVTQCYIRRAFNRSSDSFTGGTARIIFVDETGQFNPANTGSSLYGKIKPMRKIRFTAEYLGVTYNLGSFYIQEWNYQSPTGFDPAYVTLACVDGFQLLNLTTITSVSGGTAGQTTAQRITSLLDAGEWPGGMRDISTTATTTVQADDGSSRSLLSACQVVEGTDLGAFYMDERGYATFLSRNDIIVASGGAVTSFSDVPGSGDVTYQAVEFDISDYQMINKVTVTPTGLNGQTASDLASIEDYFQHSRVRGGIMQTELNALNQAQMIIASRKEQGVNIQLNSLTVDAFGEDDPSRVIAALNLDMFDPIEVTQTLPAGNVVTDSVIAGLTYQITPKSFQVTFTCAQPFASGFLLDSTVDGILDEDSLAY</sequence>
<dbReference type="EMBL" id="LR796680">
    <property type="protein sequence ID" value="CAB4158871.1"/>
    <property type="molecule type" value="Genomic_DNA"/>
</dbReference>
<name>A0A6J5NN83_9CAUD</name>
<proteinExistence type="predicted"/>
<protein>
    <submittedName>
        <fullName evidence="1">Uncharacterized protein</fullName>
    </submittedName>
</protein>
<evidence type="ECO:0000313" key="1">
    <source>
        <dbReference type="EMBL" id="CAB4158871.1"/>
    </source>
</evidence>
<gene>
    <name evidence="1" type="ORF">UFOVP701_32</name>
</gene>
<accession>A0A6J5NN83</accession>
<reference evidence="1" key="1">
    <citation type="submission" date="2020-04" db="EMBL/GenBank/DDBJ databases">
        <authorList>
            <person name="Chiriac C."/>
            <person name="Salcher M."/>
            <person name="Ghai R."/>
            <person name="Kavagutti S V."/>
        </authorList>
    </citation>
    <scope>NUCLEOTIDE SEQUENCE</scope>
</reference>